<evidence type="ECO:0000256" key="1">
    <source>
        <dbReference type="ARBA" id="ARBA00004442"/>
    </source>
</evidence>
<proteinExistence type="predicted"/>
<feature type="chain" id="PRO_5035178956" evidence="5">
    <location>
        <begin position="27"/>
        <end position="219"/>
    </location>
</feature>
<dbReference type="PANTHER" id="PTHR30329">
    <property type="entry name" value="STATOR ELEMENT OF FLAGELLAR MOTOR COMPLEX"/>
    <property type="match status" value="1"/>
</dbReference>
<reference evidence="7" key="1">
    <citation type="submission" date="2020-12" db="EMBL/GenBank/DDBJ databases">
        <title>Sedimentitalea sp. nov., isolated from sand in Incheon.</title>
        <authorList>
            <person name="Kim W."/>
        </authorList>
    </citation>
    <scope>NUCLEOTIDE SEQUENCE</scope>
    <source>
        <strain evidence="7">CAU 1593</strain>
    </source>
</reference>
<dbReference type="PRINTS" id="PR01021">
    <property type="entry name" value="OMPADOMAIN"/>
</dbReference>
<evidence type="ECO:0000256" key="3">
    <source>
        <dbReference type="ARBA" id="ARBA00023237"/>
    </source>
</evidence>
<dbReference type="CDD" id="cd07185">
    <property type="entry name" value="OmpA_C-like"/>
    <property type="match status" value="1"/>
</dbReference>
<keyword evidence="3" id="KW-0998">Cell outer membrane</keyword>
<dbReference type="AlphaFoldDB" id="A0A8J7LWL4"/>
<accession>A0A8J7LWL4</accession>
<dbReference type="InterPro" id="IPR006665">
    <property type="entry name" value="OmpA-like"/>
</dbReference>
<feature type="signal peptide" evidence="5">
    <location>
        <begin position="1"/>
        <end position="26"/>
    </location>
</feature>
<feature type="domain" description="OmpA-like" evidence="6">
    <location>
        <begin position="101"/>
        <end position="218"/>
    </location>
</feature>
<keyword evidence="2 4" id="KW-0472">Membrane</keyword>
<dbReference type="InterPro" id="IPR050330">
    <property type="entry name" value="Bact_OuterMem_StrucFunc"/>
</dbReference>
<dbReference type="Pfam" id="PF13488">
    <property type="entry name" value="Gly-zipper_Omp"/>
    <property type="match status" value="1"/>
</dbReference>
<keyword evidence="5" id="KW-0732">Signal</keyword>
<dbReference type="Gene3D" id="3.30.1330.60">
    <property type="entry name" value="OmpA-like domain"/>
    <property type="match status" value="1"/>
</dbReference>
<dbReference type="PROSITE" id="PS51257">
    <property type="entry name" value="PROKAR_LIPOPROTEIN"/>
    <property type="match status" value="1"/>
</dbReference>
<evidence type="ECO:0000256" key="2">
    <source>
        <dbReference type="ARBA" id="ARBA00023136"/>
    </source>
</evidence>
<comment type="subcellular location">
    <subcellularLocation>
        <location evidence="1">Cell outer membrane</location>
    </subcellularLocation>
</comment>
<dbReference type="SUPFAM" id="SSF103088">
    <property type="entry name" value="OmpA-like"/>
    <property type="match status" value="1"/>
</dbReference>
<dbReference type="InterPro" id="IPR006664">
    <property type="entry name" value="OMP_bac"/>
</dbReference>
<comment type="caution">
    <text evidence="7">The sequence shown here is derived from an EMBL/GenBank/DDBJ whole genome shotgun (WGS) entry which is preliminary data.</text>
</comment>
<evidence type="ECO:0000313" key="8">
    <source>
        <dbReference type="Proteomes" id="UP000619079"/>
    </source>
</evidence>
<dbReference type="Pfam" id="PF00691">
    <property type="entry name" value="OmpA"/>
    <property type="match status" value="1"/>
</dbReference>
<dbReference type="PANTHER" id="PTHR30329:SF21">
    <property type="entry name" value="LIPOPROTEIN YIAD-RELATED"/>
    <property type="match status" value="1"/>
</dbReference>
<evidence type="ECO:0000256" key="5">
    <source>
        <dbReference type="SAM" id="SignalP"/>
    </source>
</evidence>
<dbReference type="InterPro" id="IPR036737">
    <property type="entry name" value="OmpA-like_sf"/>
</dbReference>
<keyword evidence="8" id="KW-1185">Reference proteome</keyword>
<name>A0A8J7LWL4_9RHOB</name>
<protein>
    <submittedName>
        <fullName evidence="7">OmpA family protein</fullName>
    </submittedName>
</protein>
<dbReference type="InterPro" id="IPR039567">
    <property type="entry name" value="Gly-zipper"/>
</dbReference>
<evidence type="ECO:0000256" key="4">
    <source>
        <dbReference type="PROSITE-ProRule" id="PRU00473"/>
    </source>
</evidence>
<dbReference type="PROSITE" id="PS51123">
    <property type="entry name" value="OMPA_2"/>
    <property type="match status" value="1"/>
</dbReference>
<dbReference type="GO" id="GO:0009279">
    <property type="term" value="C:cell outer membrane"/>
    <property type="evidence" value="ECO:0007669"/>
    <property type="project" value="UniProtKB-SubCell"/>
</dbReference>
<sequence>MTRKIKASAALCAVLALAACNNPANMTMNNDPNAKAKQGALLGAAVGAGLSAATGGEGANLLLGAAAGAAAGGLVGNQLDRQAADLRSQLANDGITITNAGDRLIVSLPQDITFDSDSATVRSSLRGELTKVATNLNRYPDSTVQIIGHTDNTGDATYNLGLSLRRANAVAGILQADGVTGSRITTAGRGEEQPVASNLTEEGKAQNRRVEIVVIPRNT</sequence>
<organism evidence="7 8">
    <name type="scientific">Sedimentitalea arenosa</name>
    <dbReference type="NCBI Taxonomy" id="2798803"/>
    <lineage>
        <taxon>Bacteria</taxon>
        <taxon>Pseudomonadati</taxon>
        <taxon>Pseudomonadota</taxon>
        <taxon>Alphaproteobacteria</taxon>
        <taxon>Rhodobacterales</taxon>
        <taxon>Paracoccaceae</taxon>
        <taxon>Sedimentitalea</taxon>
    </lineage>
</organism>
<dbReference type="EMBL" id="JAELVR010000008">
    <property type="protein sequence ID" value="MBJ6372300.1"/>
    <property type="molecule type" value="Genomic_DNA"/>
</dbReference>
<gene>
    <name evidence="7" type="ORF">JF290_12255</name>
</gene>
<evidence type="ECO:0000313" key="7">
    <source>
        <dbReference type="EMBL" id="MBJ6372300.1"/>
    </source>
</evidence>
<dbReference type="RefSeq" id="WP_199025183.1">
    <property type="nucleotide sequence ID" value="NZ_JAELVR010000008.1"/>
</dbReference>
<dbReference type="Proteomes" id="UP000619079">
    <property type="component" value="Unassembled WGS sequence"/>
</dbReference>
<evidence type="ECO:0000259" key="6">
    <source>
        <dbReference type="PROSITE" id="PS51123"/>
    </source>
</evidence>